<dbReference type="PANTHER" id="PTHR18919">
    <property type="entry name" value="ACETYL-COA C-ACYLTRANSFERASE"/>
    <property type="match status" value="1"/>
</dbReference>
<dbReference type="GO" id="GO:0005739">
    <property type="term" value="C:mitochondrion"/>
    <property type="evidence" value="ECO:0007669"/>
    <property type="project" value="TreeGrafter"/>
</dbReference>
<keyword evidence="2" id="KW-0808">Transferase</keyword>
<keyword evidence="3" id="KW-0012">Acyltransferase</keyword>
<dbReference type="InterPro" id="IPR016039">
    <property type="entry name" value="Thiolase-like"/>
</dbReference>
<dbReference type="InterPro" id="IPR002155">
    <property type="entry name" value="Thiolase"/>
</dbReference>
<dbReference type="SUPFAM" id="SSF56219">
    <property type="entry name" value="DNase I-like"/>
    <property type="match status" value="1"/>
</dbReference>
<evidence type="ECO:0000313" key="6">
    <source>
        <dbReference type="EMBL" id="GBL80041.1"/>
    </source>
</evidence>
<evidence type="ECO:0000256" key="2">
    <source>
        <dbReference type="ARBA" id="ARBA00022679"/>
    </source>
</evidence>
<proteinExistence type="inferred from homology"/>
<evidence type="ECO:0000259" key="5">
    <source>
        <dbReference type="Pfam" id="PF14529"/>
    </source>
</evidence>
<dbReference type="InterPro" id="IPR036691">
    <property type="entry name" value="Endo/exonu/phosph_ase_sf"/>
</dbReference>
<dbReference type="AlphaFoldDB" id="A0A4Y2AJJ2"/>
<evidence type="ECO:0000256" key="3">
    <source>
        <dbReference type="ARBA" id="ARBA00023315"/>
    </source>
</evidence>
<dbReference type="GO" id="GO:0006635">
    <property type="term" value="P:fatty acid beta-oxidation"/>
    <property type="evidence" value="ECO:0007669"/>
    <property type="project" value="TreeGrafter"/>
</dbReference>
<dbReference type="Pfam" id="PF00108">
    <property type="entry name" value="Thiolase_N"/>
    <property type="match status" value="1"/>
</dbReference>
<sequence>MHKEIGVLIYPIQNSKSKAMEICLREAEVVLAGGAENMSQSPYAVRDIRFGTKFGVDLKLEDMLWSSVYDTYADMPMAITAENLAEKYKISREECDSFALQSQLKWKNAHDNGRFQEEMAPVPVKVKGKEVMFEVDEHPRPQSTMEGLTKLKPVFKPGGTVTAGNASGICDGAAAVVLASEDYVKANKLAPLARIVGYSYVVFIFDDFNLHHPLWGATTSLIGFKTQASSLPTQQFPHSPITTERTLLDLTICSASIFHPIDCSVADSTFESDHNPVITTWSVLNNNPKNIKTINWNRVMQQSAEILTSTNCHNNNLIQKISNTIKENTTYYSSR</sequence>
<dbReference type="Proteomes" id="UP000499080">
    <property type="component" value="Unassembled WGS sequence"/>
</dbReference>
<gene>
    <name evidence="6" type="primary">ACAA2_1</name>
    <name evidence="6" type="ORF">AVEN_29055_1</name>
</gene>
<comment type="caution">
    <text evidence="6">The sequence shown here is derived from an EMBL/GenBank/DDBJ whole genome shotgun (WGS) entry which is preliminary data.</text>
</comment>
<organism evidence="6 7">
    <name type="scientific">Araneus ventricosus</name>
    <name type="common">Orbweaver spider</name>
    <name type="synonym">Epeira ventricosa</name>
    <dbReference type="NCBI Taxonomy" id="182803"/>
    <lineage>
        <taxon>Eukaryota</taxon>
        <taxon>Metazoa</taxon>
        <taxon>Ecdysozoa</taxon>
        <taxon>Arthropoda</taxon>
        <taxon>Chelicerata</taxon>
        <taxon>Arachnida</taxon>
        <taxon>Araneae</taxon>
        <taxon>Araneomorphae</taxon>
        <taxon>Entelegynae</taxon>
        <taxon>Araneoidea</taxon>
        <taxon>Araneidae</taxon>
        <taxon>Araneus</taxon>
    </lineage>
</organism>
<dbReference type="InterPro" id="IPR020616">
    <property type="entry name" value="Thiolase_N"/>
</dbReference>
<dbReference type="OrthoDB" id="5404651at2759"/>
<dbReference type="PANTHER" id="PTHR18919:SF107">
    <property type="entry name" value="ACETYL-COA ACETYLTRANSFERASE, CYTOSOLIC"/>
    <property type="match status" value="1"/>
</dbReference>
<evidence type="ECO:0000259" key="4">
    <source>
        <dbReference type="Pfam" id="PF00108"/>
    </source>
</evidence>
<protein>
    <submittedName>
        <fullName evidence="6">3-ketoacyl-CoA thiolase, mitochondrial</fullName>
    </submittedName>
</protein>
<evidence type="ECO:0000256" key="1">
    <source>
        <dbReference type="ARBA" id="ARBA00010982"/>
    </source>
</evidence>
<dbReference type="SUPFAM" id="SSF53901">
    <property type="entry name" value="Thiolase-like"/>
    <property type="match status" value="1"/>
</dbReference>
<accession>A0A4Y2AJJ2</accession>
<dbReference type="GO" id="GO:0003985">
    <property type="term" value="F:acetyl-CoA C-acetyltransferase activity"/>
    <property type="evidence" value="ECO:0007669"/>
    <property type="project" value="TreeGrafter"/>
</dbReference>
<dbReference type="CDD" id="cd00751">
    <property type="entry name" value="thiolase"/>
    <property type="match status" value="1"/>
</dbReference>
<comment type="similarity">
    <text evidence="1">Belongs to the thiolase-like superfamily. Thiolase family.</text>
</comment>
<dbReference type="InterPro" id="IPR005135">
    <property type="entry name" value="Endo/exonuclease/phosphatase"/>
</dbReference>
<reference evidence="6 7" key="1">
    <citation type="journal article" date="2019" name="Sci. Rep.">
        <title>Orb-weaving spider Araneus ventricosus genome elucidates the spidroin gene catalogue.</title>
        <authorList>
            <person name="Kono N."/>
            <person name="Nakamura H."/>
            <person name="Ohtoshi R."/>
            <person name="Moran D.A.P."/>
            <person name="Shinohara A."/>
            <person name="Yoshida Y."/>
            <person name="Fujiwara M."/>
            <person name="Mori M."/>
            <person name="Tomita M."/>
            <person name="Arakawa K."/>
        </authorList>
    </citation>
    <scope>NUCLEOTIDE SEQUENCE [LARGE SCALE GENOMIC DNA]</scope>
</reference>
<dbReference type="Gene3D" id="3.40.47.10">
    <property type="match status" value="1"/>
</dbReference>
<dbReference type="EMBL" id="BGPR01000020">
    <property type="protein sequence ID" value="GBL80041.1"/>
    <property type="molecule type" value="Genomic_DNA"/>
</dbReference>
<feature type="domain" description="Thiolase N-terminal" evidence="4">
    <location>
        <begin position="20"/>
        <end position="182"/>
    </location>
</feature>
<keyword evidence="7" id="KW-1185">Reference proteome</keyword>
<evidence type="ECO:0000313" key="7">
    <source>
        <dbReference type="Proteomes" id="UP000499080"/>
    </source>
</evidence>
<dbReference type="Pfam" id="PF14529">
    <property type="entry name" value="Exo_endo_phos_2"/>
    <property type="match status" value="1"/>
</dbReference>
<feature type="domain" description="Endonuclease/exonuclease/phosphatase" evidence="5">
    <location>
        <begin position="202"/>
        <end position="278"/>
    </location>
</feature>
<name>A0A4Y2AJJ2_ARAVE</name>